<dbReference type="PROSITE" id="PS51704">
    <property type="entry name" value="GP_PDE"/>
    <property type="match status" value="1"/>
</dbReference>
<evidence type="ECO:0000313" key="3">
    <source>
        <dbReference type="Proteomes" id="UP000001919"/>
    </source>
</evidence>
<dbReference type="HOGENOM" id="CLU_030006_3_6_11"/>
<gene>
    <name evidence="2" type="ordered locus">Bfae_30830</name>
</gene>
<evidence type="ECO:0000259" key="1">
    <source>
        <dbReference type="PROSITE" id="PS51704"/>
    </source>
</evidence>
<dbReference type="Gene3D" id="3.20.20.190">
    <property type="entry name" value="Phosphatidylinositol (PI) phosphodiesterase"/>
    <property type="match status" value="1"/>
</dbReference>
<sequence length="265" mass="29111">MLRTAPPFEETETMTPHHPVIVGHRGAAAVTPENTVTSFRRGVAEGSHWLECDVHLSADGQDAIIHDATLDRTAQAESPLRTGAVSDLTRAQLDRVLVGEDQHIPTLPQVLDAAVREDGTRVPVMVEIKAPEAADLVVRILQERFEPSSWQDSSGAPALVLSFHEEPLRRTRELAPQIPLMRTTKATSPQWWQSCRDLGVAHVGVRIADARQADVERAAEIGASLNLWTARTEEELDRALELGCDTLTVDDPAWAREQIARRAAA</sequence>
<reference evidence="2 3" key="1">
    <citation type="journal article" date="2009" name="Stand. Genomic Sci.">
        <title>Complete genome sequence of Brachybacterium faecium type strain (Schefferle 6-10).</title>
        <authorList>
            <person name="Lapidus A."/>
            <person name="Pukall R."/>
            <person name="Labuttii K."/>
            <person name="Copeland A."/>
            <person name="Del Rio T.G."/>
            <person name="Nolan M."/>
            <person name="Chen F."/>
            <person name="Lucas S."/>
            <person name="Tice H."/>
            <person name="Cheng J.F."/>
            <person name="Bruce D."/>
            <person name="Goodwin L."/>
            <person name="Pitluck S."/>
            <person name="Rohde M."/>
            <person name="Goker M."/>
            <person name="Pati A."/>
            <person name="Ivanova N."/>
            <person name="Mavrommatis K."/>
            <person name="Chen A."/>
            <person name="Palaniappan K."/>
            <person name="D'haeseleer P."/>
            <person name="Chain P."/>
            <person name="Bristow J."/>
            <person name="Eisen J.A."/>
            <person name="Markowitz V."/>
            <person name="Hugenholtz P."/>
            <person name="Kyrpides N.C."/>
            <person name="Klenk H.P."/>
        </authorList>
    </citation>
    <scope>NUCLEOTIDE SEQUENCE [LARGE SCALE GENOMIC DNA]</scope>
    <source>
        <strain evidence="3">ATCC 43885 / DSM 4810 / JCM 11609 / LMG 19847 / NBRC 14762 / NCIMB 9860 / 6-10</strain>
    </source>
</reference>
<dbReference type="KEGG" id="bfa:Bfae_30830"/>
<dbReference type="InterPro" id="IPR017946">
    <property type="entry name" value="PLC-like_Pdiesterase_TIM-brl"/>
</dbReference>
<dbReference type="GO" id="GO:0008081">
    <property type="term" value="F:phosphoric diester hydrolase activity"/>
    <property type="evidence" value="ECO:0007669"/>
    <property type="project" value="InterPro"/>
</dbReference>
<dbReference type="eggNOG" id="COG0584">
    <property type="taxonomic scope" value="Bacteria"/>
</dbReference>
<evidence type="ECO:0000313" key="2">
    <source>
        <dbReference type="EMBL" id="ACU86843.1"/>
    </source>
</evidence>
<dbReference type="PATRIC" id="fig|446465.5.peg.3051"/>
<organism evidence="2 3">
    <name type="scientific">Brachybacterium faecium (strain ATCC 43885 / DSM 4810 / JCM 11609 / LMG 19847 / NBRC 14762 / NCIMB 9860 / 6-10)</name>
    <dbReference type="NCBI Taxonomy" id="446465"/>
    <lineage>
        <taxon>Bacteria</taxon>
        <taxon>Bacillati</taxon>
        <taxon>Actinomycetota</taxon>
        <taxon>Actinomycetes</taxon>
        <taxon>Micrococcales</taxon>
        <taxon>Dermabacteraceae</taxon>
        <taxon>Brachybacterium</taxon>
    </lineage>
</organism>
<dbReference type="Pfam" id="PF03009">
    <property type="entry name" value="GDPD"/>
    <property type="match status" value="1"/>
</dbReference>
<dbReference type="OrthoDB" id="5241788at2"/>
<dbReference type="STRING" id="446465.Bfae_30830"/>
<name>C7MAV6_BRAFD</name>
<dbReference type="GO" id="GO:0006629">
    <property type="term" value="P:lipid metabolic process"/>
    <property type="evidence" value="ECO:0007669"/>
    <property type="project" value="InterPro"/>
</dbReference>
<dbReference type="EMBL" id="CP001643">
    <property type="protein sequence ID" value="ACU86843.1"/>
    <property type="molecule type" value="Genomic_DNA"/>
</dbReference>
<dbReference type="PANTHER" id="PTHR46211">
    <property type="entry name" value="GLYCEROPHOSPHORYL DIESTER PHOSPHODIESTERASE"/>
    <property type="match status" value="1"/>
</dbReference>
<protein>
    <submittedName>
        <fullName evidence="2">Glycerophosphoryl diester phosphodiesterase</fullName>
    </submittedName>
</protein>
<feature type="domain" description="GP-PDE" evidence="1">
    <location>
        <begin position="19"/>
        <end position="259"/>
    </location>
</feature>
<dbReference type="AlphaFoldDB" id="C7MAV6"/>
<dbReference type="InterPro" id="IPR030395">
    <property type="entry name" value="GP_PDE_dom"/>
</dbReference>
<keyword evidence="3" id="KW-1185">Reference proteome</keyword>
<dbReference type="PANTHER" id="PTHR46211:SF14">
    <property type="entry name" value="GLYCEROPHOSPHODIESTER PHOSPHODIESTERASE"/>
    <property type="match status" value="1"/>
</dbReference>
<dbReference type="SUPFAM" id="SSF51695">
    <property type="entry name" value="PLC-like phosphodiesterases"/>
    <property type="match status" value="1"/>
</dbReference>
<proteinExistence type="predicted"/>
<dbReference type="Proteomes" id="UP000001919">
    <property type="component" value="Chromosome"/>
</dbReference>
<accession>C7MAV6</accession>